<dbReference type="KEGG" id="nfl:COO91_05652"/>
<reference evidence="1 2" key="1">
    <citation type="submission" date="2017-11" db="EMBL/GenBank/DDBJ databases">
        <title>Complete genome of a free-living desiccation-tolerant cyanobacterium and its photosynthetic adaptation to extreme terrestrial habitat.</title>
        <authorList>
            <person name="Shang J."/>
        </authorList>
    </citation>
    <scope>NUCLEOTIDE SEQUENCE [LARGE SCALE GENOMIC DNA]</scope>
    <source>
        <strain evidence="1 2">CCNUN1</strain>
    </source>
</reference>
<dbReference type="EMBL" id="CP024785">
    <property type="protein sequence ID" value="AUB39654.1"/>
    <property type="molecule type" value="Genomic_DNA"/>
</dbReference>
<keyword evidence="2" id="KW-1185">Reference proteome</keyword>
<dbReference type="AlphaFoldDB" id="A0A2K8SW37"/>
<gene>
    <name evidence="1" type="ORF">COO91_05652</name>
</gene>
<keyword evidence="1" id="KW-0255">Endonuclease</keyword>
<dbReference type="GO" id="GO:0004519">
    <property type="term" value="F:endonuclease activity"/>
    <property type="evidence" value="ECO:0007669"/>
    <property type="project" value="UniProtKB-KW"/>
</dbReference>
<sequence>MNSERSNITQTTSNQIRWTSADLELFPDSEWKRYEIVDGELFVTHAPHLGHQDSGGHIYKQQQKFITEFQ</sequence>
<evidence type="ECO:0000313" key="2">
    <source>
        <dbReference type="Proteomes" id="UP000232003"/>
    </source>
</evidence>
<accession>A0A2K8SW37</accession>
<name>A0A2K8SW37_9NOSO</name>
<keyword evidence="1" id="KW-0378">Hydrolase</keyword>
<protein>
    <submittedName>
        <fullName evidence="1">Endonuclease, Uma2 family</fullName>
    </submittedName>
</protein>
<dbReference type="Proteomes" id="UP000232003">
    <property type="component" value="Chromosome"/>
</dbReference>
<dbReference type="RefSeq" id="WP_100900605.1">
    <property type="nucleotide sequence ID" value="NZ_CAWNNC010000001.1"/>
</dbReference>
<organism evidence="1 2">
    <name type="scientific">Nostoc flagelliforme CCNUN1</name>
    <dbReference type="NCBI Taxonomy" id="2038116"/>
    <lineage>
        <taxon>Bacteria</taxon>
        <taxon>Bacillati</taxon>
        <taxon>Cyanobacteriota</taxon>
        <taxon>Cyanophyceae</taxon>
        <taxon>Nostocales</taxon>
        <taxon>Nostocaceae</taxon>
        <taxon>Nostoc</taxon>
    </lineage>
</organism>
<keyword evidence="1" id="KW-0540">Nuclease</keyword>
<evidence type="ECO:0000313" key="1">
    <source>
        <dbReference type="EMBL" id="AUB39654.1"/>
    </source>
</evidence>
<proteinExistence type="predicted"/>